<dbReference type="AlphaFoldDB" id="A0A9D2DVU5"/>
<reference evidence="9" key="1">
    <citation type="journal article" date="2021" name="PeerJ">
        <title>Extensive microbial diversity within the chicken gut microbiome revealed by metagenomics and culture.</title>
        <authorList>
            <person name="Gilroy R."/>
            <person name="Ravi A."/>
            <person name="Getino M."/>
            <person name="Pursley I."/>
            <person name="Horton D.L."/>
            <person name="Alikhan N.F."/>
            <person name="Baker D."/>
            <person name="Gharbi K."/>
            <person name="Hall N."/>
            <person name="Watson M."/>
            <person name="Adriaenssens E.M."/>
            <person name="Foster-Nyarko E."/>
            <person name="Jarju S."/>
            <person name="Secka A."/>
            <person name="Antonio M."/>
            <person name="Oren A."/>
            <person name="Chaudhuri R.R."/>
            <person name="La Ragione R."/>
            <person name="Hildebrand F."/>
            <person name="Pallen M.J."/>
        </authorList>
    </citation>
    <scope>NUCLEOTIDE SEQUENCE</scope>
    <source>
        <strain evidence="9">CHK33-5263</strain>
    </source>
</reference>
<evidence type="ECO:0000256" key="7">
    <source>
        <dbReference type="ARBA" id="ARBA00023211"/>
    </source>
</evidence>
<proteinExistence type="inferred from homology"/>
<evidence type="ECO:0000256" key="3">
    <source>
        <dbReference type="ARBA" id="ARBA00022692"/>
    </source>
</evidence>
<dbReference type="HAMAP" id="MF_01521">
    <property type="entry name" value="MntP_pump"/>
    <property type="match status" value="1"/>
</dbReference>
<evidence type="ECO:0000256" key="8">
    <source>
        <dbReference type="HAMAP-Rule" id="MF_01521"/>
    </source>
</evidence>
<feature type="transmembrane region" description="Helical" evidence="8">
    <location>
        <begin position="170"/>
        <end position="189"/>
    </location>
</feature>
<keyword evidence="5 8" id="KW-0406">Ion transport</keyword>
<feature type="transmembrane region" description="Helical" evidence="8">
    <location>
        <begin position="6"/>
        <end position="25"/>
    </location>
</feature>
<comment type="caution">
    <text evidence="9">The sequence shown here is derived from an EMBL/GenBank/DDBJ whole genome shotgun (WGS) entry which is preliminary data.</text>
</comment>
<evidence type="ECO:0000256" key="4">
    <source>
        <dbReference type="ARBA" id="ARBA00022989"/>
    </source>
</evidence>
<dbReference type="EMBL" id="DXBS01000050">
    <property type="protein sequence ID" value="HIZ24306.1"/>
    <property type="molecule type" value="Genomic_DNA"/>
</dbReference>
<evidence type="ECO:0000313" key="9">
    <source>
        <dbReference type="EMBL" id="HIZ24306.1"/>
    </source>
</evidence>
<keyword evidence="2 8" id="KW-1003">Cell membrane</keyword>
<comment type="subcellular location">
    <subcellularLocation>
        <location evidence="8">Cell membrane</location>
        <topology evidence="8">Multi-pass membrane protein</topology>
    </subcellularLocation>
</comment>
<dbReference type="GO" id="GO:0005384">
    <property type="term" value="F:manganese ion transmembrane transporter activity"/>
    <property type="evidence" value="ECO:0007669"/>
    <property type="project" value="UniProtKB-UniRule"/>
</dbReference>
<reference evidence="9" key="2">
    <citation type="submission" date="2021-04" db="EMBL/GenBank/DDBJ databases">
        <authorList>
            <person name="Gilroy R."/>
        </authorList>
    </citation>
    <scope>NUCLEOTIDE SEQUENCE</scope>
    <source>
        <strain evidence="9">CHK33-5263</strain>
    </source>
</reference>
<evidence type="ECO:0000256" key="2">
    <source>
        <dbReference type="ARBA" id="ARBA00022475"/>
    </source>
</evidence>
<accession>A0A9D2DVU5</accession>
<evidence type="ECO:0000256" key="6">
    <source>
        <dbReference type="ARBA" id="ARBA00023136"/>
    </source>
</evidence>
<keyword evidence="4 8" id="KW-1133">Transmembrane helix</keyword>
<comment type="function">
    <text evidence="8">Probably functions as a manganese efflux pump.</text>
</comment>
<evidence type="ECO:0000313" key="10">
    <source>
        <dbReference type="Proteomes" id="UP000824044"/>
    </source>
</evidence>
<evidence type="ECO:0000256" key="5">
    <source>
        <dbReference type="ARBA" id="ARBA00023065"/>
    </source>
</evidence>
<keyword evidence="3 8" id="KW-0812">Transmembrane</keyword>
<sequence length="192" mass="19982">MSIFDIVILGAALSMDAAAVGMANGMAEPRMSRQKTFLIALFFGVFQGGMPLLGYYGSSVFSSLVGRIAPYLSFMLLLFLGGKMLIDAASEEEERFLVRREGLRLPALTAQAVATSVDALAVGVSFMAQEAAGALPLGVPFCALIIAATTFLLSLAAVQVGKLAGDKLSGGAQKIGGLVLVLIGIKLLFEAF</sequence>
<protein>
    <recommendedName>
        <fullName evidence="8">Putative manganese efflux pump MntP</fullName>
    </recommendedName>
</protein>
<dbReference type="InterPro" id="IPR003810">
    <property type="entry name" value="Mntp/YtaF"/>
</dbReference>
<gene>
    <name evidence="8" type="primary">mntP</name>
    <name evidence="9" type="ORF">H9812_02375</name>
</gene>
<dbReference type="Pfam" id="PF02659">
    <property type="entry name" value="Mntp"/>
    <property type="match status" value="1"/>
</dbReference>
<comment type="similarity">
    <text evidence="8">Belongs to the MntP (TC 9.B.29) family.</text>
</comment>
<dbReference type="PANTHER" id="PTHR35529:SF1">
    <property type="entry name" value="MANGANESE EFFLUX PUMP MNTP-RELATED"/>
    <property type="match status" value="1"/>
</dbReference>
<name>A0A9D2DVU5_9FIRM</name>
<keyword evidence="6 8" id="KW-0472">Membrane</keyword>
<feature type="transmembrane region" description="Helical" evidence="8">
    <location>
        <begin position="134"/>
        <end position="158"/>
    </location>
</feature>
<dbReference type="InterPro" id="IPR022929">
    <property type="entry name" value="Put_MntP"/>
</dbReference>
<feature type="transmembrane region" description="Helical" evidence="8">
    <location>
        <begin position="68"/>
        <end position="86"/>
    </location>
</feature>
<dbReference type="PANTHER" id="PTHR35529">
    <property type="entry name" value="MANGANESE EFFLUX PUMP MNTP-RELATED"/>
    <property type="match status" value="1"/>
</dbReference>
<dbReference type="GO" id="GO:0005886">
    <property type="term" value="C:plasma membrane"/>
    <property type="evidence" value="ECO:0007669"/>
    <property type="project" value="UniProtKB-SubCell"/>
</dbReference>
<keyword evidence="7 8" id="KW-0464">Manganese</keyword>
<feature type="transmembrane region" description="Helical" evidence="8">
    <location>
        <begin position="37"/>
        <end position="56"/>
    </location>
</feature>
<dbReference type="Proteomes" id="UP000824044">
    <property type="component" value="Unassembled WGS sequence"/>
</dbReference>
<evidence type="ECO:0000256" key="1">
    <source>
        <dbReference type="ARBA" id="ARBA00022448"/>
    </source>
</evidence>
<keyword evidence="1 8" id="KW-0813">Transport</keyword>
<organism evidence="9 10">
    <name type="scientific">Candidatus Gallimonas intestinigallinarum</name>
    <dbReference type="NCBI Taxonomy" id="2838604"/>
    <lineage>
        <taxon>Bacteria</taxon>
        <taxon>Bacillati</taxon>
        <taxon>Bacillota</taxon>
        <taxon>Clostridia</taxon>
        <taxon>Candidatus Gallimonas</taxon>
    </lineage>
</organism>